<organism evidence="1 2">
    <name type="scientific">Lentzea flava</name>
    <dbReference type="NCBI Taxonomy" id="103732"/>
    <lineage>
        <taxon>Bacteria</taxon>
        <taxon>Bacillati</taxon>
        <taxon>Actinomycetota</taxon>
        <taxon>Actinomycetes</taxon>
        <taxon>Pseudonocardiales</taxon>
        <taxon>Pseudonocardiaceae</taxon>
        <taxon>Lentzea</taxon>
    </lineage>
</organism>
<evidence type="ECO:0000313" key="1">
    <source>
        <dbReference type="EMBL" id="GGU59975.1"/>
    </source>
</evidence>
<keyword evidence="2" id="KW-1185">Reference proteome</keyword>
<sequence>MTAAELLRELAERTRSAPEPLGTGAYHYVHTRGSHRRTKRFLSRSGDSVVTSSIEPFERRQWIAADGSGRIEVMKDGELVQPSGDYGPGELVLPFVDNVPGPGNTPSVIKAFREIWSTQVVPPSRQRLLLQSLAECADLSTDTAPRGFAGQVAVTHVDRARQVRNLLVFDQDTGELIGAESIELEQVISHVEWLITGYCETTAEPPRPPAVR</sequence>
<name>A0ABQ2UZL1_9PSEU</name>
<dbReference type="RefSeq" id="WP_189257125.1">
    <property type="nucleotide sequence ID" value="NZ_BMRE01000033.1"/>
</dbReference>
<evidence type="ECO:0000313" key="2">
    <source>
        <dbReference type="Proteomes" id="UP000649573"/>
    </source>
</evidence>
<accession>A0ABQ2UZL1</accession>
<proteinExistence type="predicted"/>
<protein>
    <submittedName>
        <fullName evidence="1">Uncharacterized protein</fullName>
    </submittedName>
</protein>
<gene>
    <name evidence="1" type="ORF">GCM10010178_60190</name>
</gene>
<dbReference type="Proteomes" id="UP000649573">
    <property type="component" value="Unassembled WGS sequence"/>
</dbReference>
<dbReference type="EMBL" id="BMRE01000033">
    <property type="protein sequence ID" value="GGU59975.1"/>
    <property type="molecule type" value="Genomic_DNA"/>
</dbReference>
<comment type="caution">
    <text evidence="1">The sequence shown here is derived from an EMBL/GenBank/DDBJ whole genome shotgun (WGS) entry which is preliminary data.</text>
</comment>
<reference evidence="2" key="1">
    <citation type="journal article" date="2019" name="Int. J. Syst. Evol. Microbiol.">
        <title>The Global Catalogue of Microorganisms (GCM) 10K type strain sequencing project: providing services to taxonomists for standard genome sequencing and annotation.</title>
        <authorList>
            <consortium name="The Broad Institute Genomics Platform"/>
            <consortium name="The Broad Institute Genome Sequencing Center for Infectious Disease"/>
            <person name="Wu L."/>
            <person name="Ma J."/>
        </authorList>
    </citation>
    <scope>NUCLEOTIDE SEQUENCE [LARGE SCALE GENOMIC DNA]</scope>
    <source>
        <strain evidence="2">JCM 3296</strain>
    </source>
</reference>